<feature type="transmembrane region" description="Helical" evidence="2">
    <location>
        <begin position="12"/>
        <end position="34"/>
    </location>
</feature>
<feature type="region of interest" description="Disordered" evidence="1">
    <location>
        <begin position="560"/>
        <end position="593"/>
    </location>
</feature>
<evidence type="ECO:0000259" key="3">
    <source>
        <dbReference type="Pfam" id="PF11394"/>
    </source>
</evidence>
<keyword evidence="2" id="KW-0812">Transmembrane</keyword>
<keyword evidence="2" id="KW-0472">Membrane</keyword>
<dbReference type="Pfam" id="PF20995">
    <property type="entry name" value="Tla3_C"/>
    <property type="match status" value="1"/>
</dbReference>
<evidence type="ECO:0000256" key="1">
    <source>
        <dbReference type="SAM" id="MobiDB-lite"/>
    </source>
</evidence>
<dbReference type="InterPro" id="IPR048303">
    <property type="entry name" value="Tla3_C"/>
</dbReference>
<gene>
    <name evidence="5" type="ORF">LQ564_02335</name>
</gene>
<keyword evidence="2" id="KW-1133">Transmembrane helix</keyword>
<sequence>MNSNDRSVRGRAGVYVTSAVLTLVFLIPIWTVFVMTVIEPESLIMGEQTMGNRILWWILGPFVLVAGLFGAHWGNATKSDKAIRQADTQRTQAASLSEQQKREYVLEVIGLGVTLDKYRQGKLWEAIQAGNPYATIREQDPSKYPWSALDKDGIGGERGGDALENGASFTPMYFAVPVFNAQQESHNALRRDSPELPLSGLAGGAIQSGMAWHLFVVGPRRFGEQPDRILEDVFAFFDAHPDVPYIVLNSEDSLGTRESNQPNDAPPLLKDGNYVTEKPDASALFVLTRRERVDPVRPFVWDDPDNEFVQKEFRWMYCQLLFAVPNWIRKHALQTPSQVGADMTHQQLYGEVERQPLISEWLEAAAAFSQRPDLRGVGVSGMLATVNPFKHYPPKEWKPTPWFPIPWNREQLSTFDRLPTLGYLHRPVFVRFNDAEGKPVTRRAERQKLLQAGWQAALQNLPEGRRKDAPARVIAATGGKAEQLIALHGVLDAQAAAGGPEMDTNKSAQFIDTDKRLGDTGAATLFVQMAIGVMGSYRDGGVSAAVNLRGEDEASIVLISPPTDEQRKTQKHPRGGDVFAHRGTPAVDPGNYH</sequence>
<dbReference type="Proteomes" id="UP001179361">
    <property type="component" value="Unassembled WGS sequence"/>
</dbReference>
<organism evidence="5 6">
    <name type="scientific">Massilia phyllostachyos</name>
    <dbReference type="NCBI Taxonomy" id="2898585"/>
    <lineage>
        <taxon>Bacteria</taxon>
        <taxon>Pseudomonadati</taxon>
        <taxon>Pseudomonadota</taxon>
        <taxon>Betaproteobacteria</taxon>
        <taxon>Burkholderiales</taxon>
        <taxon>Oxalobacteraceae</taxon>
        <taxon>Telluria group</taxon>
        <taxon>Massilia</taxon>
    </lineage>
</organism>
<evidence type="ECO:0000256" key="2">
    <source>
        <dbReference type="SAM" id="Phobius"/>
    </source>
</evidence>
<reference evidence="5" key="1">
    <citation type="submission" date="2021-11" db="EMBL/GenBank/DDBJ databases">
        <title>The complete genome of Massilia sp sp. G4R7.</title>
        <authorList>
            <person name="Liu L."/>
            <person name="Yue J."/>
            <person name="Yuan J."/>
            <person name="Yang F."/>
            <person name="Li L."/>
        </authorList>
    </citation>
    <scope>NUCLEOTIDE SEQUENCE</scope>
    <source>
        <strain evidence="5">G4R7</strain>
    </source>
</reference>
<dbReference type="RefSeq" id="WP_231056472.1">
    <property type="nucleotide sequence ID" value="NZ_JAJNOC010000001.1"/>
</dbReference>
<keyword evidence="6" id="KW-1185">Reference proteome</keyword>
<dbReference type="InterPro" id="IPR021531">
    <property type="entry name" value="Tla3_N"/>
</dbReference>
<comment type="caution">
    <text evidence="5">The sequence shown here is derived from an EMBL/GenBank/DDBJ whole genome shotgun (WGS) entry which is preliminary data.</text>
</comment>
<evidence type="ECO:0000259" key="4">
    <source>
        <dbReference type="Pfam" id="PF20995"/>
    </source>
</evidence>
<evidence type="ECO:0000313" key="5">
    <source>
        <dbReference type="EMBL" id="MCD2515147.1"/>
    </source>
</evidence>
<evidence type="ECO:0000313" key="6">
    <source>
        <dbReference type="Proteomes" id="UP001179361"/>
    </source>
</evidence>
<feature type="transmembrane region" description="Helical" evidence="2">
    <location>
        <begin position="54"/>
        <end position="74"/>
    </location>
</feature>
<name>A0ABS8Q072_9BURK</name>
<proteinExistence type="predicted"/>
<accession>A0ABS8Q072</accession>
<protein>
    <submittedName>
        <fullName evidence="5">DUF2875 family protein</fullName>
    </submittedName>
</protein>
<feature type="domain" description="Type VI lipase adapter protein Tla3 C-terminal" evidence="4">
    <location>
        <begin position="421"/>
        <end position="561"/>
    </location>
</feature>
<dbReference type="Pfam" id="PF11394">
    <property type="entry name" value="Tla3_N"/>
    <property type="match status" value="1"/>
</dbReference>
<dbReference type="EMBL" id="JAJNOC010000001">
    <property type="protein sequence ID" value="MCD2515147.1"/>
    <property type="molecule type" value="Genomic_DNA"/>
</dbReference>
<feature type="domain" description="Type VI lipase adapter protein Tla3 N-terminal" evidence="3">
    <location>
        <begin position="104"/>
        <end position="258"/>
    </location>
</feature>